<feature type="domain" description="AMP-activated protein kinase glycogen-binding" evidence="2">
    <location>
        <begin position="465"/>
        <end position="541"/>
    </location>
</feature>
<dbReference type="STRING" id="56857.A0A200QF64"/>
<dbReference type="SUPFAM" id="SSF81296">
    <property type="entry name" value="E set domains"/>
    <property type="match status" value="1"/>
</dbReference>
<evidence type="ECO:0000256" key="1">
    <source>
        <dbReference type="SAM" id="MobiDB-lite"/>
    </source>
</evidence>
<dbReference type="InterPro" id="IPR032640">
    <property type="entry name" value="AMPK1_CBM"/>
</dbReference>
<dbReference type="PANTHER" id="PTHR47434">
    <property type="entry name" value="PROTEIN PTST HOMOLOG 3, CHLOROPLASTIC"/>
    <property type="match status" value="1"/>
</dbReference>
<sequence length="542" mass="60700">MVSLIRTSNHFLFFSSPPPPHSVPISSPNFSSFYSCLIHPRRQHHSLSFNFLVLKPSDTLGFSGFGSPVLLLQRGSCSGSGLVRIRSKGWENDGDPALEKEVLKFMRSSKNPNAFPTKKDLIDAGRMDIVEAIEKQRGWLSLGWDLDEKEESVQENEFQGLNSRRRGEDFDIDLLENDSRIYQQRFDSGGESDSLEGIEAGTSGRAMRMEGEEEDAGIEGILSRLEKERSLSYGFGPRQKKSTGPVRKNDSGDDWLGTSMVSGHERGSRSASLSPSNNVFNDSEGTDSWEGSFSDFDGMQNSLQSEMRRASSTQSEGFSEFEFEAAEVRKHVATDDMMVPRNIRTVNAGSEEIDPNQIQSRLQHLELELSSALRVLSSRTEPTDIVVSQKGSGGSSEKLHELSDAWEFQETEIMNVRDKLRSTRAKLAVLEGKMSLALIEAQKMMEVKQKRIDGARKALYLLRTTCIVWPNSASEVLLSGSFDGWTSQRKMERSSSGIFSLCLKLYPGRYEFKFIVDGVWKIDPLRPIVHNNGHENNLLIIS</sequence>
<feature type="region of interest" description="Disordered" evidence="1">
    <location>
        <begin position="185"/>
        <end position="216"/>
    </location>
</feature>
<accession>A0A200QF64</accession>
<feature type="compositionally biased region" description="Polar residues" evidence="1">
    <location>
        <begin position="299"/>
        <end position="314"/>
    </location>
</feature>
<comment type="caution">
    <text evidence="3">The sequence shown here is derived from an EMBL/GenBank/DDBJ whole genome shotgun (WGS) entry which is preliminary data.</text>
</comment>
<dbReference type="InterPro" id="IPR013783">
    <property type="entry name" value="Ig-like_fold"/>
</dbReference>
<evidence type="ECO:0000313" key="4">
    <source>
        <dbReference type="Proteomes" id="UP000195402"/>
    </source>
</evidence>
<dbReference type="AlphaFoldDB" id="A0A200QF64"/>
<name>A0A200QF64_MACCD</name>
<organism evidence="3 4">
    <name type="scientific">Macleaya cordata</name>
    <name type="common">Five-seeded plume-poppy</name>
    <name type="synonym">Bocconia cordata</name>
    <dbReference type="NCBI Taxonomy" id="56857"/>
    <lineage>
        <taxon>Eukaryota</taxon>
        <taxon>Viridiplantae</taxon>
        <taxon>Streptophyta</taxon>
        <taxon>Embryophyta</taxon>
        <taxon>Tracheophyta</taxon>
        <taxon>Spermatophyta</taxon>
        <taxon>Magnoliopsida</taxon>
        <taxon>Ranunculales</taxon>
        <taxon>Papaveraceae</taxon>
        <taxon>Papaveroideae</taxon>
        <taxon>Macleaya</taxon>
    </lineage>
</organism>
<dbReference type="FunCoup" id="A0A200QF64">
    <property type="interactions" value="1751"/>
</dbReference>
<dbReference type="Proteomes" id="UP000195402">
    <property type="component" value="Unassembled WGS sequence"/>
</dbReference>
<dbReference type="GO" id="GO:0009507">
    <property type="term" value="C:chloroplast"/>
    <property type="evidence" value="ECO:0007669"/>
    <property type="project" value="UniProtKB-ARBA"/>
</dbReference>
<dbReference type="OrthoDB" id="531008at2759"/>
<evidence type="ECO:0000313" key="3">
    <source>
        <dbReference type="EMBL" id="OVA09083.1"/>
    </source>
</evidence>
<dbReference type="Pfam" id="PF16561">
    <property type="entry name" value="AMPK1_CBM"/>
    <property type="match status" value="1"/>
</dbReference>
<dbReference type="PANTHER" id="PTHR47434:SF1">
    <property type="entry name" value="PROTEIN PTST HOMOLOG 2, CHLOROPLASTIC"/>
    <property type="match status" value="1"/>
</dbReference>
<evidence type="ECO:0000259" key="2">
    <source>
        <dbReference type="Pfam" id="PF16561"/>
    </source>
</evidence>
<feature type="region of interest" description="Disordered" evidence="1">
    <location>
        <begin position="232"/>
        <end position="314"/>
    </location>
</feature>
<keyword evidence="4" id="KW-1185">Reference proteome</keyword>
<reference evidence="3 4" key="1">
    <citation type="journal article" date="2017" name="Mol. Plant">
        <title>The Genome of Medicinal Plant Macleaya cordata Provides New Insights into Benzylisoquinoline Alkaloids Metabolism.</title>
        <authorList>
            <person name="Liu X."/>
            <person name="Liu Y."/>
            <person name="Huang P."/>
            <person name="Ma Y."/>
            <person name="Qing Z."/>
            <person name="Tang Q."/>
            <person name="Cao H."/>
            <person name="Cheng P."/>
            <person name="Zheng Y."/>
            <person name="Yuan Z."/>
            <person name="Zhou Y."/>
            <person name="Liu J."/>
            <person name="Tang Z."/>
            <person name="Zhuo Y."/>
            <person name="Zhang Y."/>
            <person name="Yu L."/>
            <person name="Huang J."/>
            <person name="Yang P."/>
            <person name="Peng Q."/>
            <person name="Zhang J."/>
            <person name="Jiang W."/>
            <person name="Zhang Z."/>
            <person name="Lin K."/>
            <person name="Ro D.K."/>
            <person name="Chen X."/>
            <person name="Xiong X."/>
            <person name="Shang Y."/>
            <person name="Huang S."/>
            <person name="Zeng J."/>
        </authorList>
    </citation>
    <scope>NUCLEOTIDE SEQUENCE [LARGE SCALE GENOMIC DNA]</scope>
    <source>
        <strain evidence="4">cv. BLH2017</strain>
        <tissue evidence="3">Root</tissue>
    </source>
</reference>
<proteinExistence type="predicted"/>
<dbReference type="OMA" id="EIFEFMQ"/>
<protein>
    <recommendedName>
        <fullName evidence="2">AMP-activated protein kinase glycogen-binding domain-containing protein</fullName>
    </recommendedName>
</protein>
<dbReference type="InParanoid" id="A0A200QF64"/>
<dbReference type="InterPro" id="IPR014756">
    <property type="entry name" value="Ig_E-set"/>
</dbReference>
<dbReference type="EMBL" id="MVGT01002224">
    <property type="protein sequence ID" value="OVA09083.1"/>
    <property type="molecule type" value="Genomic_DNA"/>
</dbReference>
<dbReference type="CDD" id="cd02859">
    <property type="entry name" value="E_set_AMPKbeta_like_N"/>
    <property type="match status" value="1"/>
</dbReference>
<dbReference type="Gene3D" id="2.60.40.10">
    <property type="entry name" value="Immunoglobulins"/>
    <property type="match status" value="1"/>
</dbReference>
<feature type="compositionally biased region" description="Polar residues" evidence="1">
    <location>
        <begin position="269"/>
        <end position="283"/>
    </location>
</feature>
<gene>
    <name evidence="3" type="ORF">BVC80_9097g174</name>
</gene>